<dbReference type="EMBL" id="CP013067">
    <property type="protein sequence ID" value="ALP41260.1"/>
    <property type="molecule type" value="Genomic_DNA"/>
</dbReference>
<dbReference type="InterPro" id="IPR015947">
    <property type="entry name" value="PUA-like_sf"/>
</dbReference>
<protein>
    <recommendedName>
        <fullName evidence="1">ASCH domain-containing protein</fullName>
    </recommendedName>
</protein>
<gene>
    <name evidence="2" type="ORF">WL1483_1841</name>
</gene>
<dbReference type="Gene3D" id="3.10.400.10">
    <property type="entry name" value="Sulfate adenylyltransferase"/>
    <property type="match status" value="1"/>
</dbReference>
<dbReference type="PANTHER" id="PTHR39203:SF1">
    <property type="entry name" value="CYTOPLASMIC PROTEIN"/>
    <property type="match status" value="1"/>
</dbReference>
<sequence>MDKTQQQFLERYLATLGETERARVPQWGAEHFCADEFNANECARLIARGVKQASCSLLAGYEMACEPLPLVGRLTVVLNWAQEPVCIIRLTEVTLCPFNEVTPEFAALEGEGDLSHAGWKAAHLRFFSHYANTIGAEFNEHSLLVLERFTKVFPL</sequence>
<dbReference type="PANTHER" id="PTHR39203">
    <property type="entry name" value="CYTOPLASMIC PROTEIN-RELATED"/>
    <property type="match status" value="1"/>
</dbReference>
<dbReference type="RefSeq" id="WP_060585667.1">
    <property type="nucleotide sequence ID" value="NZ_CP013067.1"/>
</dbReference>
<dbReference type="SUPFAM" id="SSF88697">
    <property type="entry name" value="PUA domain-like"/>
    <property type="match status" value="1"/>
</dbReference>
<evidence type="ECO:0000313" key="2">
    <source>
        <dbReference type="EMBL" id="ALP41260.1"/>
    </source>
</evidence>
<dbReference type="InterPro" id="IPR009326">
    <property type="entry name" value="DUF984"/>
</dbReference>
<organism evidence="2 3">
    <name type="scientific">Aeromonas schubertii</name>
    <dbReference type="NCBI Taxonomy" id="652"/>
    <lineage>
        <taxon>Bacteria</taxon>
        <taxon>Pseudomonadati</taxon>
        <taxon>Pseudomonadota</taxon>
        <taxon>Gammaproteobacteria</taxon>
        <taxon>Aeromonadales</taxon>
        <taxon>Aeromonadaceae</taxon>
        <taxon>Aeromonas</taxon>
    </lineage>
</organism>
<dbReference type="KEGG" id="asr:WL1483_1841"/>
<proteinExistence type="predicted"/>
<reference evidence="2 3" key="2">
    <citation type="journal article" date="2016" name="Genome Announc.">
        <title>Complete Genome Sequence of the Highly Virulent Aeromonas schubertii Strain WL1483, Isolated from Diseased Snakehead Fish (Channa argus) in China.</title>
        <authorList>
            <person name="Liu L."/>
            <person name="Li N."/>
            <person name="Zhang D."/>
            <person name="Fu X."/>
            <person name="Shi C."/>
            <person name="Lin Q."/>
            <person name="Hao G."/>
        </authorList>
    </citation>
    <scope>NUCLEOTIDE SEQUENCE [LARGE SCALE GENOMIC DNA]</scope>
    <source>
        <strain evidence="2 3">WL1483</strain>
    </source>
</reference>
<feature type="domain" description="ASCH" evidence="1">
    <location>
        <begin position="30"/>
        <end position="153"/>
    </location>
</feature>
<dbReference type="CDD" id="cd06553">
    <property type="entry name" value="ASCH_Ef3133_like"/>
    <property type="match status" value="1"/>
</dbReference>
<dbReference type="PIRSF" id="PIRSF021320">
    <property type="entry name" value="DUF984"/>
    <property type="match status" value="1"/>
</dbReference>
<evidence type="ECO:0000259" key="1">
    <source>
        <dbReference type="SMART" id="SM01022"/>
    </source>
</evidence>
<dbReference type="AlphaFoldDB" id="A0A0S2SHT4"/>
<evidence type="ECO:0000313" key="3">
    <source>
        <dbReference type="Proteomes" id="UP000058114"/>
    </source>
</evidence>
<dbReference type="Proteomes" id="UP000058114">
    <property type="component" value="Chromosome"/>
</dbReference>
<dbReference type="SMART" id="SM01022">
    <property type="entry name" value="ASCH"/>
    <property type="match status" value="1"/>
</dbReference>
<name>A0A0S2SHT4_9GAMM</name>
<dbReference type="Pfam" id="PF04266">
    <property type="entry name" value="ASCH"/>
    <property type="match status" value="1"/>
</dbReference>
<dbReference type="InterPro" id="IPR007374">
    <property type="entry name" value="ASCH_domain"/>
</dbReference>
<accession>A0A0S2SHT4</accession>
<dbReference type="PATRIC" id="fig|652.5.peg.1895"/>
<reference evidence="3" key="1">
    <citation type="submission" date="2015-10" db="EMBL/GenBank/DDBJ databases">
        <title>Complete Genome Sequence of Aeromonas schubertii strain WL1483.</title>
        <authorList>
            <person name="Liu L."/>
        </authorList>
    </citation>
    <scope>NUCLEOTIDE SEQUENCE [LARGE SCALE GENOMIC DNA]</scope>
    <source>
        <strain evidence="3">WL1483</strain>
    </source>
</reference>